<feature type="region of interest" description="Disordered" evidence="1">
    <location>
        <begin position="66"/>
        <end position="85"/>
    </location>
</feature>
<keyword evidence="3" id="KW-1185">Reference proteome</keyword>
<proteinExistence type="predicted"/>
<feature type="compositionally biased region" description="Low complexity" evidence="1">
    <location>
        <begin position="1"/>
        <end position="12"/>
    </location>
</feature>
<dbReference type="Proteomes" id="UP000230233">
    <property type="component" value="Chromosome IV"/>
</dbReference>
<feature type="compositionally biased region" description="Basic and acidic residues" evidence="1">
    <location>
        <begin position="232"/>
        <end position="256"/>
    </location>
</feature>
<feature type="region of interest" description="Disordered" evidence="1">
    <location>
        <begin position="1"/>
        <end position="22"/>
    </location>
</feature>
<feature type="compositionally biased region" description="Basic and acidic residues" evidence="1">
    <location>
        <begin position="195"/>
        <end position="205"/>
    </location>
</feature>
<sequence>MISSKTSSSKMIGPRTSGSEMTDSHIPQIYFHMKMLFLALSVVVPIIPLITICSSKTPTKITNTPVKLENSEKSTKKPVKKEKKPTDLIEITATQKTEKIDPLKSAAPEDHKTKIDKKKEEFTLDKTAEMVSLHGKEGKKPAKPDPKKSSYAGINEKSQLKPPPPKLQSVITIPTIRTEVKATVTCPESAKNKKQGGEINDKSDDTIDDIPSVRTKEGVSYEGDGPPIKSPDQGKMDEKAVKKNSKEKPGEEKKLP</sequence>
<feature type="region of interest" description="Disordered" evidence="1">
    <location>
        <begin position="127"/>
        <end position="256"/>
    </location>
</feature>
<name>A0A2G5TZM8_9PELO</name>
<dbReference type="OrthoDB" id="10637207at2759"/>
<accession>A0A2G5TZM8</accession>
<organism evidence="2 3">
    <name type="scientific">Caenorhabditis nigoni</name>
    <dbReference type="NCBI Taxonomy" id="1611254"/>
    <lineage>
        <taxon>Eukaryota</taxon>
        <taxon>Metazoa</taxon>
        <taxon>Ecdysozoa</taxon>
        <taxon>Nematoda</taxon>
        <taxon>Chromadorea</taxon>
        <taxon>Rhabditida</taxon>
        <taxon>Rhabditina</taxon>
        <taxon>Rhabditomorpha</taxon>
        <taxon>Rhabditoidea</taxon>
        <taxon>Rhabditidae</taxon>
        <taxon>Peloderinae</taxon>
        <taxon>Caenorhabditis</taxon>
    </lineage>
</organism>
<evidence type="ECO:0000256" key="1">
    <source>
        <dbReference type="SAM" id="MobiDB-lite"/>
    </source>
</evidence>
<evidence type="ECO:0000313" key="2">
    <source>
        <dbReference type="EMBL" id="PIC32406.1"/>
    </source>
</evidence>
<evidence type="ECO:0000313" key="3">
    <source>
        <dbReference type="Proteomes" id="UP000230233"/>
    </source>
</evidence>
<reference evidence="3" key="1">
    <citation type="submission" date="2017-10" db="EMBL/GenBank/DDBJ databases">
        <title>Rapid genome shrinkage in a self-fertile nematode reveals novel sperm competition proteins.</title>
        <authorList>
            <person name="Yin D."/>
            <person name="Schwarz E.M."/>
            <person name="Thomas C.G."/>
            <person name="Felde R.L."/>
            <person name="Korf I.F."/>
            <person name="Cutter A.D."/>
            <person name="Schartner C.M."/>
            <person name="Ralston E.J."/>
            <person name="Meyer B.J."/>
            <person name="Haag E.S."/>
        </authorList>
    </citation>
    <scope>NUCLEOTIDE SEQUENCE [LARGE SCALE GENOMIC DNA]</scope>
    <source>
        <strain evidence="3">JU1422</strain>
    </source>
</reference>
<gene>
    <name evidence="2" type="primary">Cnig_chr_IV.g12746</name>
    <name evidence="2" type="ORF">B9Z55_012746</name>
</gene>
<protein>
    <submittedName>
        <fullName evidence="2">Uncharacterized protein</fullName>
    </submittedName>
</protein>
<feature type="compositionally biased region" description="Basic and acidic residues" evidence="1">
    <location>
        <begin position="127"/>
        <end position="148"/>
    </location>
</feature>
<dbReference type="EMBL" id="PDUG01000004">
    <property type="protein sequence ID" value="PIC32406.1"/>
    <property type="molecule type" value="Genomic_DNA"/>
</dbReference>
<dbReference type="AlphaFoldDB" id="A0A2G5TZM8"/>
<comment type="caution">
    <text evidence="2">The sequence shown here is derived from an EMBL/GenBank/DDBJ whole genome shotgun (WGS) entry which is preliminary data.</text>
</comment>